<evidence type="ECO:0000256" key="2">
    <source>
        <dbReference type="ARBA" id="ARBA00022679"/>
    </source>
</evidence>
<keyword evidence="4 8" id="KW-1133">Transmembrane helix</keyword>
<accession>A0ABT0M506</accession>
<comment type="caution">
    <text evidence="10">The sequence shown here is derived from an EMBL/GenBank/DDBJ whole genome shotgun (WGS) entry which is preliminary data.</text>
</comment>
<feature type="domain" description="Phospholipid/glycerol acyltransferase" evidence="9">
    <location>
        <begin position="89"/>
        <end position="204"/>
    </location>
</feature>
<sequence length="272" mass="29686">MTTWDSTVAPPDVALSSTVRRRAVWRLCLLVFGLALALFALVLARGLEIITHAGARRVSPRVVQVYCRFLLWVIGLRPNFRGAVMDGQGALVANHASWLDIFVLGATAPVQFVAKAEVAGWPAIGILARMAGTVFIRRDRRDATAQTHLLAAEFRRGHKLVFFPEGTSTDSTLVLPFKPTLFQAFLAPDMPRDMTVQPVSLRYTAPEGTDPRFYGWWGGMEFASHFLRVLGQARQGGVSVMCHAPIPCAKGQTRKALAASAEAAVRRGFDAG</sequence>
<keyword evidence="2" id="KW-0808">Transferase</keyword>
<dbReference type="Pfam" id="PF01553">
    <property type="entry name" value="Acyltransferase"/>
    <property type="match status" value="1"/>
</dbReference>
<keyword evidence="3 8" id="KW-0812">Transmembrane</keyword>
<keyword evidence="7 10" id="KW-0012">Acyltransferase</keyword>
<reference evidence="10 11" key="1">
    <citation type="submission" date="2022-05" db="EMBL/GenBank/DDBJ databases">
        <title>Seasonal and diel survey of microbial diversity of the Tyrrhenian coast.</title>
        <authorList>
            <person name="Gattoni G."/>
            <person name="Corral P."/>
        </authorList>
    </citation>
    <scope>NUCLEOTIDE SEQUENCE [LARGE SCALE GENOMIC DNA]</scope>
    <source>
        <strain evidence="10 11">V10</strain>
    </source>
</reference>
<dbReference type="SMART" id="SM00563">
    <property type="entry name" value="PlsC"/>
    <property type="match status" value="1"/>
</dbReference>
<dbReference type="RefSeq" id="WP_249059940.1">
    <property type="nucleotide sequence ID" value="NZ_JALZWP010000015.1"/>
</dbReference>
<dbReference type="SUPFAM" id="SSF69593">
    <property type="entry name" value="Glycerol-3-phosphate (1)-acyltransferase"/>
    <property type="match status" value="1"/>
</dbReference>
<evidence type="ECO:0000256" key="8">
    <source>
        <dbReference type="SAM" id="Phobius"/>
    </source>
</evidence>
<protein>
    <submittedName>
        <fullName evidence="10">1-acyl-sn-glycerol-3-phosphate acyltransferase</fullName>
    </submittedName>
</protein>
<evidence type="ECO:0000256" key="6">
    <source>
        <dbReference type="ARBA" id="ARBA00023136"/>
    </source>
</evidence>
<keyword evidence="5" id="KW-0443">Lipid metabolism</keyword>
<dbReference type="CDD" id="cd07989">
    <property type="entry name" value="LPLAT_AGPAT-like"/>
    <property type="match status" value="1"/>
</dbReference>
<evidence type="ECO:0000259" key="9">
    <source>
        <dbReference type="SMART" id="SM00563"/>
    </source>
</evidence>
<organism evidence="10 11">
    <name type="scientific">Roseinatronobacter domitianus</name>
    <dbReference type="NCBI Taxonomy" id="2940293"/>
    <lineage>
        <taxon>Bacteria</taxon>
        <taxon>Pseudomonadati</taxon>
        <taxon>Pseudomonadota</taxon>
        <taxon>Alphaproteobacteria</taxon>
        <taxon>Rhodobacterales</taxon>
        <taxon>Paracoccaceae</taxon>
        <taxon>Roseinatronobacter</taxon>
    </lineage>
</organism>
<dbReference type="InterPro" id="IPR002123">
    <property type="entry name" value="Plipid/glycerol_acylTrfase"/>
</dbReference>
<dbReference type="PANTHER" id="PTHR23063">
    <property type="entry name" value="PHOSPHOLIPID ACYLTRANSFERASE"/>
    <property type="match status" value="1"/>
</dbReference>
<evidence type="ECO:0000313" key="10">
    <source>
        <dbReference type="EMBL" id="MCL1629738.1"/>
    </source>
</evidence>
<name>A0ABT0M506_9RHOB</name>
<keyword evidence="6 8" id="KW-0472">Membrane</keyword>
<comment type="subcellular location">
    <subcellularLocation>
        <location evidence="1">Membrane</location>
    </subcellularLocation>
</comment>
<dbReference type="EMBL" id="JALZWP010000015">
    <property type="protein sequence ID" value="MCL1629738.1"/>
    <property type="molecule type" value="Genomic_DNA"/>
</dbReference>
<evidence type="ECO:0000256" key="1">
    <source>
        <dbReference type="ARBA" id="ARBA00004370"/>
    </source>
</evidence>
<evidence type="ECO:0000256" key="4">
    <source>
        <dbReference type="ARBA" id="ARBA00022989"/>
    </source>
</evidence>
<keyword evidence="11" id="KW-1185">Reference proteome</keyword>
<evidence type="ECO:0000256" key="3">
    <source>
        <dbReference type="ARBA" id="ARBA00022692"/>
    </source>
</evidence>
<evidence type="ECO:0000313" key="11">
    <source>
        <dbReference type="Proteomes" id="UP001202550"/>
    </source>
</evidence>
<dbReference type="GO" id="GO:0016746">
    <property type="term" value="F:acyltransferase activity"/>
    <property type="evidence" value="ECO:0007669"/>
    <property type="project" value="UniProtKB-KW"/>
</dbReference>
<evidence type="ECO:0000256" key="5">
    <source>
        <dbReference type="ARBA" id="ARBA00023098"/>
    </source>
</evidence>
<dbReference type="Proteomes" id="UP001202550">
    <property type="component" value="Unassembled WGS sequence"/>
</dbReference>
<feature type="transmembrane region" description="Helical" evidence="8">
    <location>
        <begin position="23"/>
        <end position="47"/>
    </location>
</feature>
<proteinExistence type="predicted"/>
<evidence type="ECO:0000256" key="7">
    <source>
        <dbReference type="ARBA" id="ARBA00023315"/>
    </source>
</evidence>
<gene>
    <name evidence="10" type="ORF">M3N55_13455</name>
</gene>
<dbReference type="PANTHER" id="PTHR23063:SF52">
    <property type="entry name" value="LYSOPHOSPHATIDYLCHOLINE ACYLTRANSFERASE"/>
    <property type="match status" value="1"/>
</dbReference>